<evidence type="ECO:0000313" key="2">
    <source>
        <dbReference type="Proteomes" id="UP000018888"/>
    </source>
</evidence>
<accession>A0A2P4PYU1</accession>
<protein>
    <submittedName>
        <fullName evidence="1">Uncharacterized protein</fullName>
    </submittedName>
</protein>
<organism evidence="1 2">
    <name type="scientific">Rhizophagus irregularis (strain DAOM 181602 / DAOM 197198 / MUCL 43194)</name>
    <name type="common">Arbuscular mycorrhizal fungus</name>
    <name type="synonym">Glomus intraradices</name>
    <dbReference type="NCBI Taxonomy" id="747089"/>
    <lineage>
        <taxon>Eukaryota</taxon>
        <taxon>Fungi</taxon>
        <taxon>Fungi incertae sedis</taxon>
        <taxon>Mucoromycota</taxon>
        <taxon>Glomeromycotina</taxon>
        <taxon>Glomeromycetes</taxon>
        <taxon>Glomerales</taxon>
        <taxon>Glomeraceae</taxon>
        <taxon>Rhizophagus</taxon>
    </lineage>
</organism>
<sequence>MIKYIYIYFSFVYHISAFQVKERNIFVIHNHAYFDLVKKVIRGGVKKRNFCH</sequence>
<gene>
    <name evidence="1" type="ORF">GLOIN_2v1614624</name>
</gene>
<dbReference type="Proteomes" id="UP000018888">
    <property type="component" value="Unassembled WGS sequence"/>
</dbReference>
<evidence type="ECO:0000313" key="1">
    <source>
        <dbReference type="EMBL" id="POG70552.1"/>
    </source>
</evidence>
<dbReference type="EMBL" id="AUPC02000119">
    <property type="protein sequence ID" value="POG70552.1"/>
    <property type="molecule type" value="Genomic_DNA"/>
</dbReference>
<comment type="caution">
    <text evidence="1">The sequence shown here is derived from an EMBL/GenBank/DDBJ whole genome shotgun (WGS) entry which is preliminary data.</text>
</comment>
<dbReference type="AlphaFoldDB" id="A0A2P4PYU1"/>
<proteinExistence type="predicted"/>
<name>A0A2P4PYU1_RHIID</name>
<reference evidence="1 2" key="1">
    <citation type="journal article" date="2013" name="Proc. Natl. Acad. Sci. U.S.A.">
        <title>Genome of an arbuscular mycorrhizal fungus provides insight into the oldest plant symbiosis.</title>
        <authorList>
            <person name="Tisserant E."/>
            <person name="Malbreil M."/>
            <person name="Kuo A."/>
            <person name="Kohler A."/>
            <person name="Symeonidi A."/>
            <person name="Balestrini R."/>
            <person name="Charron P."/>
            <person name="Duensing N."/>
            <person name="Frei Dit Frey N."/>
            <person name="Gianinazzi-Pearson V."/>
            <person name="Gilbert L.B."/>
            <person name="Handa Y."/>
            <person name="Herr J.R."/>
            <person name="Hijri M."/>
            <person name="Koul R."/>
            <person name="Kawaguchi M."/>
            <person name="Krajinski F."/>
            <person name="Lammers P.J."/>
            <person name="Masclaux F.G."/>
            <person name="Murat C."/>
            <person name="Morin E."/>
            <person name="Ndikumana S."/>
            <person name="Pagni M."/>
            <person name="Petitpierre D."/>
            <person name="Requena N."/>
            <person name="Rosikiewicz P."/>
            <person name="Riley R."/>
            <person name="Saito K."/>
            <person name="San Clemente H."/>
            <person name="Shapiro H."/>
            <person name="van Tuinen D."/>
            <person name="Becard G."/>
            <person name="Bonfante P."/>
            <person name="Paszkowski U."/>
            <person name="Shachar-Hill Y.Y."/>
            <person name="Tuskan G.A."/>
            <person name="Young P.W."/>
            <person name="Sanders I.R."/>
            <person name="Henrissat B."/>
            <person name="Rensing S.A."/>
            <person name="Grigoriev I.V."/>
            <person name="Corradi N."/>
            <person name="Roux C."/>
            <person name="Martin F."/>
        </authorList>
    </citation>
    <scope>NUCLEOTIDE SEQUENCE [LARGE SCALE GENOMIC DNA]</scope>
    <source>
        <strain evidence="1 2">DAOM 197198</strain>
    </source>
</reference>
<reference evidence="1 2" key="2">
    <citation type="journal article" date="2018" name="New Phytol.">
        <title>High intraspecific genome diversity in the model arbuscular mycorrhizal symbiont Rhizophagus irregularis.</title>
        <authorList>
            <person name="Chen E.C.H."/>
            <person name="Morin E."/>
            <person name="Beaudet D."/>
            <person name="Noel J."/>
            <person name="Yildirir G."/>
            <person name="Ndikumana S."/>
            <person name="Charron P."/>
            <person name="St-Onge C."/>
            <person name="Giorgi J."/>
            <person name="Kruger M."/>
            <person name="Marton T."/>
            <person name="Ropars J."/>
            <person name="Grigoriev I.V."/>
            <person name="Hainaut M."/>
            <person name="Henrissat B."/>
            <person name="Roux C."/>
            <person name="Martin F."/>
            <person name="Corradi N."/>
        </authorList>
    </citation>
    <scope>NUCLEOTIDE SEQUENCE [LARGE SCALE GENOMIC DNA]</scope>
    <source>
        <strain evidence="1 2">DAOM 197198</strain>
    </source>
</reference>
<keyword evidence="2" id="KW-1185">Reference proteome</keyword>